<evidence type="ECO:0000256" key="2">
    <source>
        <dbReference type="SAM" id="SignalP"/>
    </source>
</evidence>
<protein>
    <recommendedName>
        <fullName evidence="5">GOLD domain-containing protein</fullName>
    </recommendedName>
</protein>
<organism evidence="3 4">
    <name type="scientific">Caulochytrium protostelioides</name>
    <dbReference type="NCBI Taxonomy" id="1555241"/>
    <lineage>
        <taxon>Eukaryota</taxon>
        <taxon>Fungi</taxon>
        <taxon>Fungi incertae sedis</taxon>
        <taxon>Chytridiomycota</taxon>
        <taxon>Chytridiomycota incertae sedis</taxon>
        <taxon>Chytridiomycetes</taxon>
        <taxon>Caulochytriales</taxon>
        <taxon>Caulochytriaceae</taxon>
        <taxon>Caulochytrium</taxon>
    </lineage>
</organism>
<proteinExistence type="predicted"/>
<sequence length="344" mass="36192">MGIGLLFTTLGSVFTGPGAISPEPAALKSVSSPVATTAPVPTKCAQAQGTVVSSSPTPSLVPETAPSASTSAPSAGVMLRANASATSLADLEDEIVEDFASDLDSNASSEVYSLLDEMDDHVEALFPRQDQDFRDGCAATSASDEVLASAAGPGLGGPKASHIKTVWVALSARASGPPDPSTFFRRQCAQFITVDTRVLYGLLTELKRVACNFKTFKAMAAEPWAATLAFRKLEGKDHTFTGTIDSDGTSVCVHFERKKVADAVPIVTATPGANNPLVGSPNDRAPPADSLDQYCIIGDVPGRTNIFFIAMVGPKGYVVSWKLSRKQYYVEADVKAVLKRSETW</sequence>
<dbReference type="EMBL" id="ML014158">
    <property type="protein sequence ID" value="RKP01867.1"/>
    <property type="molecule type" value="Genomic_DNA"/>
</dbReference>
<keyword evidence="4" id="KW-1185">Reference proteome</keyword>
<evidence type="ECO:0000313" key="3">
    <source>
        <dbReference type="EMBL" id="RKP01867.1"/>
    </source>
</evidence>
<feature type="signal peptide" evidence="2">
    <location>
        <begin position="1"/>
        <end position="15"/>
    </location>
</feature>
<feature type="region of interest" description="Disordered" evidence="1">
    <location>
        <begin position="49"/>
        <end position="72"/>
    </location>
</feature>
<evidence type="ECO:0000256" key="1">
    <source>
        <dbReference type="SAM" id="MobiDB-lite"/>
    </source>
</evidence>
<gene>
    <name evidence="3" type="ORF">CXG81DRAFT_25431</name>
</gene>
<dbReference type="Proteomes" id="UP000274922">
    <property type="component" value="Unassembled WGS sequence"/>
</dbReference>
<dbReference type="OrthoDB" id="557071at2759"/>
<name>A0A4P9X960_9FUNG</name>
<evidence type="ECO:0008006" key="5">
    <source>
        <dbReference type="Google" id="ProtNLM"/>
    </source>
</evidence>
<evidence type="ECO:0000313" key="4">
    <source>
        <dbReference type="Proteomes" id="UP000274922"/>
    </source>
</evidence>
<dbReference type="AlphaFoldDB" id="A0A4P9X960"/>
<keyword evidence="2" id="KW-0732">Signal</keyword>
<accession>A0A4P9X960</accession>
<feature type="compositionally biased region" description="Low complexity" evidence="1">
    <location>
        <begin position="50"/>
        <end position="72"/>
    </location>
</feature>
<reference evidence="4" key="1">
    <citation type="journal article" date="2018" name="Nat. Microbiol.">
        <title>Leveraging single-cell genomics to expand the fungal tree of life.</title>
        <authorList>
            <person name="Ahrendt S.R."/>
            <person name="Quandt C.A."/>
            <person name="Ciobanu D."/>
            <person name="Clum A."/>
            <person name="Salamov A."/>
            <person name="Andreopoulos B."/>
            <person name="Cheng J.F."/>
            <person name="Woyke T."/>
            <person name="Pelin A."/>
            <person name="Henrissat B."/>
            <person name="Reynolds N.K."/>
            <person name="Benny G.L."/>
            <person name="Smith M.E."/>
            <person name="James T.Y."/>
            <person name="Grigoriev I.V."/>
        </authorList>
    </citation>
    <scope>NUCLEOTIDE SEQUENCE [LARGE SCALE GENOMIC DNA]</scope>
    <source>
        <strain evidence="4">ATCC 52028</strain>
    </source>
</reference>
<feature type="chain" id="PRO_5020307037" description="GOLD domain-containing protein" evidence="2">
    <location>
        <begin position="16"/>
        <end position="344"/>
    </location>
</feature>